<reference evidence="2" key="1">
    <citation type="submission" date="2022-01" db="EMBL/GenBank/DDBJ databases">
        <title>Genome Sequence Resource for Two Populations of Ditylenchus destructor, the Migratory Endoparasitic Phytonematode.</title>
        <authorList>
            <person name="Zhang H."/>
            <person name="Lin R."/>
            <person name="Xie B."/>
        </authorList>
    </citation>
    <scope>NUCLEOTIDE SEQUENCE</scope>
    <source>
        <strain evidence="2">BazhouSP</strain>
    </source>
</reference>
<accession>A0AAD4N4R9</accession>
<comment type="caution">
    <text evidence="2">The sequence shown here is derived from an EMBL/GenBank/DDBJ whole genome shotgun (WGS) entry which is preliminary data.</text>
</comment>
<dbReference type="GO" id="GO:0000463">
    <property type="term" value="P:maturation of LSU-rRNA from tricistronic rRNA transcript (SSU-rRNA, 5.8S rRNA, LSU-rRNA)"/>
    <property type="evidence" value="ECO:0007669"/>
    <property type="project" value="TreeGrafter"/>
</dbReference>
<dbReference type="SUPFAM" id="SSF48371">
    <property type="entry name" value="ARM repeat"/>
    <property type="match status" value="1"/>
</dbReference>
<dbReference type="InterPro" id="IPR016024">
    <property type="entry name" value="ARM-type_fold"/>
</dbReference>
<dbReference type="GO" id="GO:0000466">
    <property type="term" value="P:maturation of 5.8S rRNA from tricistronic rRNA transcript (SSU-rRNA, 5.8S rRNA, LSU-rRNA)"/>
    <property type="evidence" value="ECO:0007669"/>
    <property type="project" value="TreeGrafter"/>
</dbReference>
<dbReference type="GO" id="GO:0005730">
    <property type="term" value="C:nucleolus"/>
    <property type="evidence" value="ECO:0007669"/>
    <property type="project" value="TreeGrafter"/>
</dbReference>
<dbReference type="EMBL" id="JAKKPZ010000012">
    <property type="protein sequence ID" value="KAI1714966.1"/>
    <property type="molecule type" value="Genomic_DNA"/>
</dbReference>
<evidence type="ECO:0000313" key="2">
    <source>
        <dbReference type="EMBL" id="KAI1714966.1"/>
    </source>
</evidence>
<feature type="domain" description="URB1 C-terminal" evidence="1">
    <location>
        <begin position="71"/>
        <end position="198"/>
    </location>
</feature>
<sequence length="355" mass="41844">MLEEKINRDKVLWYFDQKKMWKSLLNITILEREGRTDPEVYDARTVLCILLDVVKRGTEYSCRNFVNSNALSFCFAATSLRSDELRAFAFTILARYMAKLKDLSEEVFREGQQYIYLIYIFKNSIYERNQRVPHVVSHFFARVSKLLMVPEDEVFTPIMAFLALKPSIDLQMVPEFLKLFFSGSTDNFRKERHHVVECCQGLFVTPIVDLWLKLDILKLFDNCVQHETVAMDFFIRLNFLAWIVQAIEYERTTDKEEERLVGIFVQIINQIRHIQKMAEADPSDVDRKLRRKINSAKASLNPQLVNAVIRVNAERALIRVRKWDENDDSKKWKTILKKIVKKSKRLNEASISKDE</sequence>
<dbReference type="PANTHER" id="PTHR13500">
    <property type="entry name" value="NUCLEOLAR PRERIBOSOMAL-ASSOCIATED PROTEIN 1"/>
    <property type="match status" value="1"/>
</dbReference>
<keyword evidence="3" id="KW-1185">Reference proteome</keyword>
<dbReference type="Proteomes" id="UP001201812">
    <property type="component" value="Unassembled WGS sequence"/>
</dbReference>
<dbReference type="InterPro" id="IPR032436">
    <property type="entry name" value="URB1_C"/>
</dbReference>
<dbReference type="PANTHER" id="PTHR13500:SF0">
    <property type="entry name" value="NUCLEOLAR PRE-RIBOSOMAL-ASSOCIATED PROTEIN 1"/>
    <property type="match status" value="1"/>
</dbReference>
<proteinExistence type="predicted"/>
<dbReference type="AlphaFoldDB" id="A0AAD4N4R9"/>
<organism evidence="2 3">
    <name type="scientific">Ditylenchus destructor</name>
    <dbReference type="NCBI Taxonomy" id="166010"/>
    <lineage>
        <taxon>Eukaryota</taxon>
        <taxon>Metazoa</taxon>
        <taxon>Ecdysozoa</taxon>
        <taxon>Nematoda</taxon>
        <taxon>Chromadorea</taxon>
        <taxon>Rhabditida</taxon>
        <taxon>Tylenchina</taxon>
        <taxon>Tylenchomorpha</taxon>
        <taxon>Sphaerularioidea</taxon>
        <taxon>Anguinidae</taxon>
        <taxon>Anguininae</taxon>
        <taxon>Ditylenchus</taxon>
    </lineage>
</organism>
<protein>
    <submittedName>
        <fullName evidence="2">Nucleolar pre-ribosomal-associated protein 1 domain-containing protein</fullName>
    </submittedName>
</protein>
<evidence type="ECO:0000313" key="3">
    <source>
        <dbReference type="Proteomes" id="UP001201812"/>
    </source>
</evidence>
<dbReference type="Pfam" id="PF16201">
    <property type="entry name" value="NopRA1"/>
    <property type="match status" value="1"/>
</dbReference>
<name>A0AAD4N4R9_9BILA</name>
<dbReference type="InterPro" id="IPR039844">
    <property type="entry name" value="URB1"/>
</dbReference>
<evidence type="ECO:0000259" key="1">
    <source>
        <dbReference type="Pfam" id="PF16201"/>
    </source>
</evidence>
<gene>
    <name evidence="2" type="ORF">DdX_08241</name>
</gene>